<dbReference type="InterPro" id="IPR051599">
    <property type="entry name" value="Cell_Envelope_Assoc"/>
</dbReference>
<dbReference type="RefSeq" id="WP_260762884.1">
    <property type="nucleotide sequence ID" value="NZ_CP045921.1"/>
</dbReference>
<evidence type="ECO:0000313" key="2">
    <source>
        <dbReference type="EMBL" id="QHN43075.1"/>
    </source>
</evidence>
<evidence type="ECO:0000259" key="1">
    <source>
        <dbReference type="Pfam" id="PF02698"/>
    </source>
</evidence>
<dbReference type="PANTHER" id="PTHR30336:SF20">
    <property type="entry name" value="DUF218 DOMAIN-CONTAINING PROTEIN"/>
    <property type="match status" value="1"/>
</dbReference>
<reference evidence="2" key="1">
    <citation type="journal article" date="2021" name="Nat. Microbiol.">
        <title>Cocultivation of an ultrasmall environmental parasitic bacterium with lytic ability against bacteria associated with wastewater foams.</title>
        <authorList>
            <person name="Batinovic S."/>
            <person name="Rose J.J.A."/>
            <person name="Ratcliffe J."/>
            <person name="Seviour R.J."/>
            <person name="Petrovski S."/>
        </authorList>
    </citation>
    <scope>NUCLEOTIDE SEQUENCE</scope>
    <source>
        <strain evidence="2">JR1</strain>
    </source>
</reference>
<dbReference type="Proteomes" id="UP001059824">
    <property type="component" value="Chromosome"/>
</dbReference>
<keyword evidence="3" id="KW-1185">Reference proteome</keyword>
<dbReference type="AlphaFoldDB" id="A0A857MML6"/>
<dbReference type="CDD" id="cd06259">
    <property type="entry name" value="YdcF-like"/>
    <property type="match status" value="1"/>
</dbReference>
<protein>
    <submittedName>
        <fullName evidence="2">YdcF family protein</fullName>
    </submittedName>
</protein>
<evidence type="ECO:0000313" key="3">
    <source>
        <dbReference type="Proteomes" id="UP001059824"/>
    </source>
</evidence>
<dbReference type="PANTHER" id="PTHR30336">
    <property type="entry name" value="INNER MEMBRANE PROTEIN, PROBABLE PERMEASE"/>
    <property type="match status" value="1"/>
</dbReference>
<organism evidence="2 3">
    <name type="scientific">Candidatus Mycosynbacter amalyticus</name>
    <dbReference type="NCBI Taxonomy" id="2665156"/>
    <lineage>
        <taxon>Bacteria</taxon>
        <taxon>Candidatus Saccharimonadota</taxon>
        <taxon>Candidatus Saccharimonadota incertae sedis</taxon>
        <taxon>Candidatus Mycosynbacter</taxon>
    </lineage>
</organism>
<dbReference type="InterPro" id="IPR003848">
    <property type="entry name" value="DUF218"/>
</dbReference>
<feature type="domain" description="DUF218" evidence="1">
    <location>
        <begin position="44"/>
        <end position="187"/>
    </location>
</feature>
<dbReference type="EMBL" id="CP045921">
    <property type="protein sequence ID" value="QHN43075.1"/>
    <property type="molecule type" value="Genomic_DNA"/>
</dbReference>
<sequence length="200" mass="21547">MIKLIASFCGVALIVLLVGAYLAPDDLAKCDVSPSDTPGCQAADVIVAVSGGDTQARTDEAVSLYTHGWAPKLIFSGAAADKSGPSNAEAMRERAIAAGVPEDAITTEELSETTRQNAQLSSSVLASNDDRRVILVTSAYHQRRAGLEFRSTVGANTQIVNHPVQHDNQWSQWWWLTPTGWWLALSELIKIVLVYVGISR</sequence>
<dbReference type="KEGG" id="mama:GII36_04425"/>
<gene>
    <name evidence="2" type="ORF">GII36_04425</name>
</gene>
<name>A0A857MML6_9BACT</name>
<dbReference type="GO" id="GO:0005886">
    <property type="term" value="C:plasma membrane"/>
    <property type="evidence" value="ECO:0007669"/>
    <property type="project" value="TreeGrafter"/>
</dbReference>
<proteinExistence type="predicted"/>
<accession>A0A857MML6</accession>
<dbReference type="InterPro" id="IPR014729">
    <property type="entry name" value="Rossmann-like_a/b/a_fold"/>
</dbReference>
<dbReference type="Gene3D" id="3.40.50.620">
    <property type="entry name" value="HUPs"/>
    <property type="match status" value="1"/>
</dbReference>
<dbReference type="Pfam" id="PF02698">
    <property type="entry name" value="DUF218"/>
    <property type="match status" value="1"/>
</dbReference>